<dbReference type="EMBL" id="VSSQ01137261">
    <property type="protein sequence ID" value="MPN61111.1"/>
    <property type="molecule type" value="Genomic_DNA"/>
</dbReference>
<accession>A0A645JBS7</accession>
<name>A0A645JBS7_9ZZZZ</name>
<reference evidence="2" key="1">
    <citation type="submission" date="2019-08" db="EMBL/GenBank/DDBJ databases">
        <authorList>
            <person name="Kucharzyk K."/>
            <person name="Murdoch R.W."/>
            <person name="Higgins S."/>
            <person name="Loffler F."/>
        </authorList>
    </citation>
    <scope>NUCLEOTIDE SEQUENCE</scope>
</reference>
<comment type="caution">
    <text evidence="2">The sequence shown here is derived from an EMBL/GenBank/DDBJ whole genome shotgun (WGS) entry which is preliminary data.</text>
</comment>
<organism evidence="2">
    <name type="scientific">bioreactor metagenome</name>
    <dbReference type="NCBI Taxonomy" id="1076179"/>
    <lineage>
        <taxon>unclassified sequences</taxon>
        <taxon>metagenomes</taxon>
        <taxon>ecological metagenomes</taxon>
    </lineage>
</organism>
<evidence type="ECO:0000313" key="2">
    <source>
        <dbReference type="EMBL" id="MPN61111.1"/>
    </source>
</evidence>
<proteinExistence type="predicted"/>
<evidence type="ECO:0000256" key="1">
    <source>
        <dbReference type="SAM" id="MobiDB-lite"/>
    </source>
</evidence>
<gene>
    <name evidence="2" type="ORF">SDC9_208845</name>
</gene>
<sequence length="118" mass="12131">MICQINGEVFGAIGSHKGAGAIHCGNIAVLTVDLTGEVIEFHGNRTEGIEGVLRFGFKISTGEAADLSGVFIGKGLPVSGGGRGGVISTGGAGTQSKENPHCQSEEEDRSKFLHNFTS</sequence>
<protein>
    <submittedName>
        <fullName evidence="2">Uncharacterized protein</fullName>
    </submittedName>
</protein>
<feature type="compositionally biased region" description="Gly residues" evidence="1">
    <location>
        <begin position="84"/>
        <end position="93"/>
    </location>
</feature>
<feature type="compositionally biased region" description="Basic and acidic residues" evidence="1">
    <location>
        <begin position="98"/>
        <end position="111"/>
    </location>
</feature>
<dbReference type="AlphaFoldDB" id="A0A645JBS7"/>
<feature type="region of interest" description="Disordered" evidence="1">
    <location>
        <begin position="84"/>
        <end position="118"/>
    </location>
</feature>